<reference evidence="3" key="1">
    <citation type="submission" date="2013-09" db="EMBL/GenBank/DDBJ databases">
        <title>The Genome Sequence of Anopheles culicifacies species A.</title>
        <authorList>
            <consortium name="The Broad Institute Genomics Platform"/>
            <person name="Neafsey D.E."/>
            <person name="Besansky N."/>
            <person name="Howell P."/>
            <person name="Walton C."/>
            <person name="Young S.K."/>
            <person name="Zeng Q."/>
            <person name="Gargeya S."/>
            <person name="Fitzgerald M."/>
            <person name="Haas B."/>
            <person name="Abouelleil A."/>
            <person name="Allen A.W."/>
            <person name="Alvarado L."/>
            <person name="Arachchi H.M."/>
            <person name="Berlin A.M."/>
            <person name="Chapman S.B."/>
            <person name="Gainer-Dewar J."/>
            <person name="Goldberg J."/>
            <person name="Griggs A."/>
            <person name="Gujja S."/>
            <person name="Hansen M."/>
            <person name="Howarth C."/>
            <person name="Imamovic A."/>
            <person name="Ireland A."/>
            <person name="Larimer J."/>
            <person name="McCowan C."/>
            <person name="Murphy C."/>
            <person name="Pearson M."/>
            <person name="Poon T.W."/>
            <person name="Priest M."/>
            <person name="Roberts A."/>
            <person name="Saif S."/>
            <person name="Shea T."/>
            <person name="Sisk P."/>
            <person name="Sykes S."/>
            <person name="Wortman J."/>
            <person name="Nusbaum C."/>
            <person name="Birren B."/>
        </authorList>
    </citation>
    <scope>NUCLEOTIDE SEQUENCE [LARGE SCALE GENOMIC DNA]</scope>
    <source>
        <strain evidence="3">A-37</strain>
    </source>
</reference>
<dbReference type="EnsemblMetazoa" id="ACUA003869-RA">
    <property type="protein sequence ID" value="ACUA003869-PA"/>
    <property type="gene ID" value="ACUA003869"/>
</dbReference>
<protein>
    <submittedName>
        <fullName evidence="2">Uncharacterized protein</fullName>
    </submittedName>
</protein>
<evidence type="ECO:0000313" key="3">
    <source>
        <dbReference type="Proteomes" id="UP000075883"/>
    </source>
</evidence>
<proteinExistence type="predicted"/>
<dbReference type="InterPro" id="IPR044215">
    <property type="entry name" value="PIG-H"/>
</dbReference>
<dbReference type="PANTHER" id="PTHR15231">
    <property type="entry name" value="PHOSPHATIDYLINOSITOL N-ACETYLGLUCOSAMINYLTRANSFERASE SUBUNIT H"/>
    <property type="match status" value="1"/>
</dbReference>
<dbReference type="PANTHER" id="PTHR15231:SF1">
    <property type="entry name" value="PHOSPHATIDYLINOSITOL N-ACETYLGLUCOSAMINYLTRANSFERASE SUBUNIT H"/>
    <property type="match status" value="1"/>
</dbReference>
<dbReference type="GO" id="GO:0006506">
    <property type="term" value="P:GPI anchor biosynthetic process"/>
    <property type="evidence" value="ECO:0007669"/>
    <property type="project" value="InterPro"/>
</dbReference>
<feature type="transmembrane region" description="Helical" evidence="1">
    <location>
        <begin position="7"/>
        <end position="25"/>
    </location>
</feature>
<organism evidence="2 3">
    <name type="scientific">Anopheles culicifacies</name>
    <dbReference type="NCBI Taxonomy" id="139723"/>
    <lineage>
        <taxon>Eukaryota</taxon>
        <taxon>Metazoa</taxon>
        <taxon>Ecdysozoa</taxon>
        <taxon>Arthropoda</taxon>
        <taxon>Hexapoda</taxon>
        <taxon>Insecta</taxon>
        <taxon>Pterygota</taxon>
        <taxon>Neoptera</taxon>
        <taxon>Endopterygota</taxon>
        <taxon>Diptera</taxon>
        <taxon>Nematocera</taxon>
        <taxon>Culicoidea</taxon>
        <taxon>Culicidae</taxon>
        <taxon>Anophelinae</taxon>
        <taxon>Anopheles</taxon>
        <taxon>culicifacies species complex</taxon>
    </lineage>
</organism>
<keyword evidence="1" id="KW-0472">Membrane</keyword>
<keyword evidence="3" id="KW-1185">Reference proteome</keyword>
<dbReference type="STRING" id="139723.A0A182LWU8"/>
<keyword evidence="1" id="KW-1133">Transmembrane helix</keyword>
<dbReference type="VEuPathDB" id="VectorBase:ACUA003869"/>
<evidence type="ECO:0000313" key="2">
    <source>
        <dbReference type="EnsemblMetazoa" id="ACUA003869-PA"/>
    </source>
</evidence>
<dbReference type="Proteomes" id="UP000075883">
    <property type="component" value="Unassembled WGS sequence"/>
</dbReference>
<name>A0A182LWU8_9DIPT</name>
<accession>A0A182LWU8</accession>
<feature type="transmembrane region" description="Helical" evidence="1">
    <location>
        <begin position="31"/>
        <end position="53"/>
    </location>
</feature>
<dbReference type="AlphaFoldDB" id="A0A182LWU8"/>
<keyword evidence="1" id="KW-0812">Transmembrane</keyword>
<dbReference type="GO" id="GO:0000506">
    <property type="term" value="C:glycosylphosphatidylinositol-N-acetylglucosaminyltransferase (GPI-GnT) complex"/>
    <property type="evidence" value="ECO:0007669"/>
    <property type="project" value="InterPro"/>
</dbReference>
<dbReference type="EMBL" id="AXCM01000236">
    <property type="status" value="NOT_ANNOTATED_CDS"/>
    <property type="molecule type" value="Genomic_DNA"/>
</dbReference>
<sequence>MLRNSNGLRVVSVFAACLFGKITPANRYHEFWFWLTTLHALFVLPIATLAYLYNNVIKSESLVLIKDFAMQCSTTYASGTVRNALIPIEYVQDVLLNWLFGYNNICFNLC</sequence>
<evidence type="ECO:0000256" key="1">
    <source>
        <dbReference type="SAM" id="Phobius"/>
    </source>
</evidence>
<reference evidence="2" key="2">
    <citation type="submission" date="2020-05" db="UniProtKB">
        <authorList>
            <consortium name="EnsemblMetazoa"/>
        </authorList>
    </citation>
    <scope>IDENTIFICATION</scope>
    <source>
        <strain evidence="2">A-37</strain>
    </source>
</reference>